<reference evidence="2" key="3">
    <citation type="submission" date="2015-04" db="EMBL/GenBank/DDBJ databases">
        <title>Physiological reanalysis, assessment of diazotrophy, and genome sequences of multiple isolates of Streptomyces thermoautotrophicus.</title>
        <authorList>
            <person name="MacKellar D.C."/>
            <person name="Lieber L."/>
            <person name="Norman J."/>
            <person name="Bolger A."/>
            <person name="Tobin C."/>
            <person name="Murray J.W."/>
            <person name="Woodward J."/>
            <person name="Friesen M."/>
            <person name="Prell J."/>
        </authorList>
    </citation>
    <scope>NUCLEOTIDE SEQUENCE [LARGE SCALE GENOMIC DNA]</scope>
    <source>
        <strain evidence="2">H1</strain>
    </source>
</reference>
<name>A0A132N2J1_9ACTN</name>
<accession>A0A132N2J1</accession>
<evidence type="ECO:0000313" key="7">
    <source>
        <dbReference type="Proteomes" id="UP000070659"/>
    </source>
</evidence>
<dbReference type="PATRIC" id="fig|1469144.10.peg.1741"/>
<reference evidence="3 7" key="1">
    <citation type="submission" date="2015-02" db="EMBL/GenBank/DDBJ databases">
        <title>Physiological reanalysis, assessment of diazotrophy, and genome sequences of multiple isolates of Streptomyces thermoautotrophicus.</title>
        <authorList>
            <person name="MacKellar D.C."/>
            <person name="Lieber L."/>
            <person name="Norman J."/>
            <person name="Bolger A."/>
            <person name="Tobin C."/>
            <person name="Murray J.W."/>
            <person name="Prell J."/>
        </authorList>
    </citation>
    <scope>NUCLEOTIDE SEQUENCE [LARGE SCALE GENOMIC DNA]</scope>
    <source>
        <strain evidence="3 7">UBT1</strain>
    </source>
</reference>
<dbReference type="EMBL" id="JYIJ01000015">
    <property type="protein sequence ID" value="KWX04361.1"/>
    <property type="molecule type" value="Genomic_DNA"/>
</dbReference>
<dbReference type="EMBL" id="JYIK01001121">
    <property type="protein sequence ID" value="KWX04908.1"/>
    <property type="molecule type" value="Genomic_DNA"/>
</dbReference>
<evidence type="ECO:0000256" key="1">
    <source>
        <dbReference type="SAM" id="MobiDB-lite"/>
    </source>
</evidence>
<comment type="caution">
    <text evidence="3">The sequence shown here is derived from an EMBL/GenBank/DDBJ whole genome shotgun (WGS) entry which is preliminary data.</text>
</comment>
<dbReference type="AlphaFoldDB" id="A0A132N2J1"/>
<evidence type="ECO:0000313" key="4">
    <source>
        <dbReference type="EMBL" id="KWX04908.1"/>
    </source>
</evidence>
<reference evidence="5" key="4">
    <citation type="submission" date="2015-04" db="EMBL/GenBank/DDBJ databases">
        <title>Physiological reanalysis, assessment of diazotrophy, and genome sequences of multiple isolates of Streptomyces thermoautotrophicus.</title>
        <authorList>
            <person name="MacKellar D.C."/>
            <person name="Lieber L."/>
            <person name="Norman J."/>
            <person name="Bolger A."/>
            <person name="Tobin C."/>
            <person name="Murray J.W."/>
            <person name="Chang R."/>
            <person name="Ford T."/>
            <person name="Nguyen P.Q."/>
            <person name="Woodward J."/>
            <person name="Permingeat H."/>
            <person name="Joshi N.S."/>
            <person name="Silver P.A."/>
            <person name="Usadel B."/>
            <person name="Rutherford A.W."/>
            <person name="Friesen M."/>
            <person name="Prell J."/>
        </authorList>
    </citation>
    <scope>NUCLEOTIDE SEQUENCE [LARGE SCALE GENOMIC DNA]</scope>
    <source>
        <strain evidence="5">H1</strain>
    </source>
</reference>
<proteinExistence type="predicted"/>
<dbReference type="EMBL" id="LAXD01000001">
    <property type="protein sequence ID" value="KWW99953.1"/>
    <property type="molecule type" value="Genomic_DNA"/>
</dbReference>
<dbReference type="Proteomes" id="UP000070659">
    <property type="component" value="Unassembled WGS sequence"/>
</dbReference>
<evidence type="ECO:0000313" key="2">
    <source>
        <dbReference type="EMBL" id="KWW99953.1"/>
    </source>
</evidence>
<organism evidence="3 7">
    <name type="scientific">Carbonactinospora thermoautotrophica</name>
    <dbReference type="NCBI Taxonomy" id="1469144"/>
    <lineage>
        <taxon>Bacteria</taxon>
        <taxon>Bacillati</taxon>
        <taxon>Actinomycetota</taxon>
        <taxon>Actinomycetes</taxon>
        <taxon>Kitasatosporales</taxon>
        <taxon>Carbonactinosporaceae</taxon>
        <taxon>Carbonactinospora</taxon>
    </lineage>
</organism>
<feature type="compositionally biased region" description="Polar residues" evidence="1">
    <location>
        <begin position="52"/>
        <end position="63"/>
    </location>
</feature>
<feature type="region of interest" description="Disordered" evidence="1">
    <location>
        <begin position="37"/>
        <end position="89"/>
    </location>
</feature>
<protein>
    <submittedName>
        <fullName evidence="3">Uncharacterized protein</fullName>
    </submittedName>
</protein>
<evidence type="ECO:0000313" key="6">
    <source>
        <dbReference type="Proteomes" id="UP000070598"/>
    </source>
</evidence>
<evidence type="ECO:0000313" key="5">
    <source>
        <dbReference type="Proteomes" id="UP000070188"/>
    </source>
</evidence>
<dbReference type="Proteomes" id="UP000070188">
    <property type="component" value="Unassembled WGS sequence"/>
</dbReference>
<reference evidence="6" key="2">
    <citation type="submission" date="2015-02" db="EMBL/GenBank/DDBJ databases">
        <title>Physiological reanalysis, assessment of diazotrophy, and genome sequences of multiple isolates of Streptomyces thermoautotrophicus.</title>
        <authorList>
            <person name="MacKellar D.C."/>
            <person name="Lieber L."/>
            <person name="Norman J."/>
            <person name="Bolger A."/>
            <person name="Tobin C."/>
            <person name="Murray J.W."/>
            <person name="Friesen M."/>
            <person name="Prell J."/>
        </authorList>
    </citation>
    <scope>NUCLEOTIDE SEQUENCE [LARGE SCALE GENOMIC DNA]</scope>
    <source>
        <strain evidence="6">UBT1</strain>
    </source>
</reference>
<sequence length="89" mass="9250">MVCDLRGTGPYLDRLSGEGEVVVGVALGTGVQVATGRGGSCEIGFGPRESAQPDSSRMSSVDTPSAARLPAMTSPERRVTRQCNRQPTA</sequence>
<evidence type="ECO:0000313" key="3">
    <source>
        <dbReference type="EMBL" id="KWX04361.1"/>
    </source>
</evidence>
<dbReference type="Proteomes" id="UP000070598">
    <property type="component" value="Unassembled WGS sequence"/>
</dbReference>
<gene>
    <name evidence="2" type="ORF">LI90_1593</name>
    <name evidence="3" type="ORF">TH66_07050</name>
    <name evidence="4" type="ORF">TR74_23985</name>
</gene>
<keyword evidence="5" id="KW-1185">Reference proteome</keyword>